<proteinExistence type="predicted"/>
<organism evidence="2">
    <name type="scientific">Gongylonema pulchrum</name>
    <dbReference type="NCBI Taxonomy" id="637853"/>
    <lineage>
        <taxon>Eukaryota</taxon>
        <taxon>Metazoa</taxon>
        <taxon>Ecdysozoa</taxon>
        <taxon>Nematoda</taxon>
        <taxon>Chromadorea</taxon>
        <taxon>Rhabditida</taxon>
        <taxon>Spirurina</taxon>
        <taxon>Spiruromorpha</taxon>
        <taxon>Spiruroidea</taxon>
        <taxon>Gongylonematidae</taxon>
        <taxon>Gongylonema</taxon>
    </lineage>
</organism>
<evidence type="ECO:0000313" key="2">
    <source>
        <dbReference type="WBParaSite" id="GPUH_0000778801-mRNA-1"/>
    </source>
</evidence>
<keyword evidence="1" id="KW-0732">Signal</keyword>
<feature type="signal peptide" evidence="1">
    <location>
        <begin position="1"/>
        <end position="15"/>
    </location>
</feature>
<name>A0A183DGD8_9BILA</name>
<sequence>LVMVVVLVVVDLVVNNTTMTNTKDANRNMAVNGVNQHVQHGKSKVNEQIFFTD</sequence>
<dbReference type="WBParaSite" id="GPUH_0000778801-mRNA-1">
    <property type="protein sequence ID" value="GPUH_0000778801-mRNA-1"/>
    <property type="gene ID" value="GPUH_0000778801"/>
</dbReference>
<protein>
    <submittedName>
        <fullName evidence="2">N-acetylmuramoyl-L-alanine amidase</fullName>
    </submittedName>
</protein>
<feature type="chain" id="PRO_5012610692" evidence="1">
    <location>
        <begin position="16"/>
        <end position="53"/>
    </location>
</feature>
<evidence type="ECO:0000256" key="1">
    <source>
        <dbReference type="SAM" id="SignalP"/>
    </source>
</evidence>
<accession>A0A183DGD8</accession>
<reference evidence="2" key="1">
    <citation type="submission" date="2016-06" db="UniProtKB">
        <authorList>
            <consortium name="WormBaseParasite"/>
        </authorList>
    </citation>
    <scope>IDENTIFICATION</scope>
</reference>
<dbReference type="AlphaFoldDB" id="A0A183DGD8"/>